<evidence type="ECO:0008006" key="4">
    <source>
        <dbReference type="Google" id="ProtNLM"/>
    </source>
</evidence>
<protein>
    <recommendedName>
        <fullName evidence="4">Lipoprotein</fullName>
    </recommendedName>
</protein>
<name>A0ABR7JAI4_9FLAO</name>
<proteinExistence type="predicted"/>
<keyword evidence="3" id="KW-1185">Reference proteome</keyword>
<reference evidence="2 3" key="1">
    <citation type="submission" date="2020-08" db="EMBL/GenBank/DDBJ databases">
        <title>Description of novel Flavobacterium F-380 isolate.</title>
        <authorList>
            <person name="Saticioglu I.B."/>
            <person name="Duman M."/>
            <person name="Altun S."/>
        </authorList>
    </citation>
    <scope>NUCLEOTIDE SEQUENCE [LARGE SCALE GENOMIC DNA]</scope>
    <source>
        <strain evidence="2 3">F-380</strain>
    </source>
</reference>
<gene>
    <name evidence="2" type="ORF">H8R23_14115</name>
</gene>
<sequence>MKKILFFVSLSLVLTLGSCGGRASVMGNSNMSQTNVELSKKNFNILGKVSGVSSNTYILGIGGSANRALLEKAKNERMKTANLSGSKAIVNVTYDKHFNGFFPFYSKVTITASANIAEFTE</sequence>
<comment type="caution">
    <text evidence="2">The sequence shown here is derived from an EMBL/GenBank/DDBJ whole genome shotgun (WGS) entry which is preliminary data.</text>
</comment>
<accession>A0ABR7JAI4</accession>
<dbReference type="Proteomes" id="UP000629963">
    <property type="component" value="Unassembled WGS sequence"/>
</dbReference>
<evidence type="ECO:0000313" key="3">
    <source>
        <dbReference type="Proteomes" id="UP000629963"/>
    </source>
</evidence>
<organism evidence="2 3">
    <name type="scientific">Flavobacterium kayseriense</name>
    <dbReference type="NCBI Taxonomy" id="2764714"/>
    <lineage>
        <taxon>Bacteria</taxon>
        <taxon>Pseudomonadati</taxon>
        <taxon>Bacteroidota</taxon>
        <taxon>Flavobacteriia</taxon>
        <taxon>Flavobacteriales</taxon>
        <taxon>Flavobacteriaceae</taxon>
        <taxon>Flavobacterium</taxon>
    </lineage>
</organism>
<dbReference type="PROSITE" id="PS51257">
    <property type="entry name" value="PROKAR_LIPOPROTEIN"/>
    <property type="match status" value="1"/>
</dbReference>
<feature type="signal peptide" evidence="1">
    <location>
        <begin position="1"/>
        <end position="23"/>
    </location>
</feature>
<dbReference type="EMBL" id="JACRUJ010000005">
    <property type="protein sequence ID" value="MBC5842547.1"/>
    <property type="molecule type" value="Genomic_DNA"/>
</dbReference>
<feature type="chain" id="PRO_5045404615" description="Lipoprotein" evidence="1">
    <location>
        <begin position="24"/>
        <end position="121"/>
    </location>
</feature>
<keyword evidence="1" id="KW-0732">Signal</keyword>
<dbReference type="InterPro" id="IPR046697">
    <property type="entry name" value="DUF6567"/>
</dbReference>
<dbReference type="RefSeq" id="WP_187011040.1">
    <property type="nucleotide sequence ID" value="NZ_JACRUI010000005.1"/>
</dbReference>
<dbReference type="Pfam" id="PF20205">
    <property type="entry name" value="DUF6567"/>
    <property type="match status" value="1"/>
</dbReference>
<evidence type="ECO:0000256" key="1">
    <source>
        <dbReference type="SAM" id="SignalP"/>
    </source>
</evidence>
<evidence type="ECO:0000313" key="2">
    <source>
        <dbReference type="EMBL" id="MBC5842547.1"/>
    </source>
</evidence>